<sequence length="322" mass="33918">MSHNHIATARRVLDVEARAVAALGERVSDTFEQACELLLACKGRVIVTGMGKSGHIGSKLAATLASTGTPSFFVHPGEASHGDLGMITTEDAVLALSNSGETGEILTIIPVIKRKGAVLISMTGRPSSSLAQLSDVHLDVGVEEEACPHNLAPTTSTTAALAMGDALAIALLEARGFTAEDFALSHPGGSLGRRLLLKVDDIMHAEERLPRVNRDASLSDALLEMTRKGLGMTTVVDDDGRLIGIFTDGDLRRTLEKGLDIRQAGIADVMSPRPVTMPPGHLAAEALQIMETRKINGLVVCDADQRPVGALNTQDLLRAGVM</sequence>
<dbReference type="PIRSF" id="PIRSF004692">
    <property type="entry name" value="KdsD_KpsF"/>
    <property type="match status" value="1"/>
</dbReference>
<dbReference type="Gene3D" id="3.40.50.10490">
    <property type="entry name" value="Glucose-6-phosphate isomerase like protein, domain 1"/>
    <property type="match status" value="1"/>
</dbReference>
<protein>
    <recommendedName>
        <fullName evidence="4">Arabinose 5-phosphate isomerase</fullName>
        <shortName evidence="4">API</shortName>
        <ecNumber evidence="4">5.3.1.13</ecNumber>
    </recommendedName>
</protein>
<evidence type="ECO:0000256" key="2">
    <source>
        <dbReference type="ARBA" id="ARBA00022737"/>
    </source>
</evidence>
<keyword evidence="2" id="KW-0677">Repeat</keyword>
<dbReference type="PROSITE" id="PS51371">
    <property type="entry name" value="CBS"/>
    <property type="match status" value="2"/>
</dbReference>
<dbReference type="PANTHER" id="PTHR42745">
    <property type="match status" value="1"/>
</dbReference>
<dbReference type="Pfam" id="PF01380">
    <property type="entry name" value="SIS"/>
    <property type="match status" value="1"/>
</dbReference>
<dbReference type="Proteomes" id="UP000644441">
    <property type="component" value="Unassembled WGS sequence"/>
</dbReference>
<feature type="domain" description="SIS" evidence="7">
    <location>
        <begin position="34"/>
        <end position="177"/>
    </location>
</feature>
<dbReference type="SUPFAM" id="SSF53697">
    <property type="entry name" value="SIS domain"/>
    <property type="match status" value="1"/>
</dbReference>
<dbReference type="EC" id="5.3.1.13" evidence="4"/>
<proteinExistence type="inferred from homology"/>
<dbReference type="PANTHER" id="PTHR42745:SF1">
    <property type="entry name" value="ARABINOSE 5-PHOSPHATE ISOMERASE KDSD"/>
    <property type="match status" value="1"/>
</dbReference>
<evidence type="ECO:0000256" key="5">
    <source>
        <dbReference type="PROSITE-ProRule" id="PRU00703"/>
    </source>
</evidence>
<dbReference type="CDD" id="cd04604">
    <property type="entry name" value="CBS_pair_SIS_assoc"/>
    <property type="match status" value="1"/>
</dbReference>
<dbReference type="NCBIfam" id="TIGR00393">
    <property type="entry name" value="kpsF"/>
    <property type="match status" value="1"/>
</dbReference>
<comment type="similarity">
    <text evidence="1 4">Belongs to the SIS family. GutQ/KpsF subfamily.</text>
</comment>
<evidence type="ECO:0000256" key="1">
    <source>
        <dbReference type="ARBA" id="ARBA00008165"/>
    </source>
</evidence>
<reference evidence="8 9" key="1">
    <citation type="submission" date="2012-09" db="EMBL/GenBank/DDBJ databases">
        <title>Genome Sequence of alkane-degrading Bacterium Alcanivorax venustensis ISO4.</title>
        <authorList>
            <person name="Lai Q."/>
            <person name="Shao Z."/>
        </authorList>
    </citation>
    <scope>NUCLEOTIDE SEQUENCE [LARGE SCALE GENOMIC DNA]</scope>
    <source>
        <strain evidence="8 9">ISO4</strain>
    </source>
</reference>
<gene>
    <name evidence="8" type="ORF">ISO4_00543</name>
</gene>
<dbReference type="InterPro" id="IPR046342">
    <property type="entry name" value="CBS_dom_sf"/>
</dbReference>
<evidence type="ECO:0000259" key="6">
    <source>
        <dbReference type="PROSITE" id="PS51371"/>
    </source>
</evidence>
<dbReference type="RefSeq" id="WP_194855060.1">
    <property type="nucleotide sequence ID" value="NZ_ARXR01000003.1"/>
</dbReference>
<comment type="caution">
    <text evidence="8">The sequence shown here is derived from an EMBL/GenBank/DDBJ whole genome shotgun (WGS) entry which is preliminary data.</text>
</comment>
<evidence type="ECO:0000256" key="4">
    <source>
        <dbReference type="PIRNR" id="PIRNR004692"/>
    </source>
</evidence>
<dbReference type="InterPro" id="IPR050986">
    <property type="entry name" value="GutQ/KpsF_isomerases"/>
</dbReference>
<dbReference type="InterPro" id="IPR001347">
    <property type="entry name" value="SIS_dom"/>
</dbReference>
<dbReference type="EMBL" id="ARXR01000003">
    <property type="protein sequence ID" value="MBF5051941.1"/>
    <property type="molecule type" value="Genomic_DNA"/>
</dbReference>
<dbReference type="InterPro" id="IPR000644">
    <property type="entry name" value="CBS_dom"/>
</dbReference>
<organism evidence="8 9">
    <name type="scientific">Alloalcanivorax venustensis ISO4</name>
    <dbReference type="NCBI Taxonomy" id="1177184"/>
    <lineage>
        <taxon>Bacteria</taxon>
        <taxon>Pseudomonadati</taxon>
        <taxon>Pseudomonadota</taxon>
        <taxon>Gammaproteobacteria</taxon>
        <taxon>Oceanospirillales</taxon>
        <taxon>Alcanivoracaceae</taxon>
        <taxon>Alloalcanivorax</taxon>
    </lineage>
</organism>
<evidence type="ECO:0000256" key="3">
    <source>
        <dbReference type="ARBA" id="ARBA00023122"/>
    </source>
</evidence>
<dbReference type="InterPro" id="IPR035474">
    <property type="entry name" value="SIS_Kpsf"/>
</dbReference>
<keyword evidence="9" id="KW-1185">Reference proteome</keyword>
<dbReference type="InterPro" id="IPR046348">
    <property type="entry name" value="SIS_dom_sf"/>
</dbReference>
<keyword evidence="4" id="KW-0413">Isomerase</keyword>
<dbReference type="Pfam" id="PF00571">
    <property type="entry name" value="CBS"/>
    <property type="match status" value="2"/>
</dbReference>
<dbReference type="InterPro" id="IPR004800">
    <property type="entry name" value="KdsD/KpsF-type"/>
</dbReference>
<dbReference type="PROSITE" id="PS51464">
    <property type="entry name" value="SIS"/>
    <property type="match status" value="1"/>
</dbReference>
<evidence type="ECO:0000313" key="8">
    <source>
        <dbReference type="EMBL" id="MBF5051941.1"/>
    </source>
</evidence>
<evidence type="ECO:0000259" key="7">
    <source>
        <dbReference type="PROSITE" id="PS51464"/>
    </source>
</evidence>
<dbReference type="CDD" id="cd05014">
    <property type="entry name" value="SIS_Kpsf"/>
    <property type="match status" value="1"/>
</dbReference>
<dbReference type="Gene3D" id="3.10.580.10">
    <property type="entry name" value="CBS-domain"/>
    <property type="match status" value="1"/>
</dbReference>
<evidence type="ECO:0000313" key="9">
    <source>
        <dbReference type="Proteomes" id="UP000644441"/>
    </source>
</evidence>
<name>A0ABS0ACT7_9GAMM</name>
<feature type="domain" description="CBS" evidence="6">
    <location>
        <begin position="270"/>
        <end position="322"/>
    </location>
</feature>
<comment type="catalytic activity">
    <reaction evidence="4">
        <text>D-arabinose 5-phosphate = D-ribulose 5-phosphate</text>
        <dbReference type="Rhea" id="RHEA:23104"/>
        <dbReference type="ChEBI" id="CHEBI:57693"/>
        <dbReference type="ChEBI" id="CHEBI:58121"/>
        <dbReference type="EC" id="5.3.1.13"/>
    </reaction>
</comment>
<dbReference type="SMART" id="SM00116">
    <property type="entry name" value="CBS"/>
    <property type="match status" value="2"/>
</dbReference>
<accession>A0ABS0ACT7</accession>
<keyword evidence="3 5" id="KW-0129">CBS domain</keyword>
<feature type="domain" description="CBS" evidence="6">
    <location>
        <begin position="203"/>
        <end position="261"/>
    </location>
</feature>